<organism evidence="3 4">
    <name type="scientific">Sorangium atrum</name>
    <dbReference type="NCBI Taxonomy" id="2995308"/>
    <lineage>
        <taxon>Bacteria</taxon>
        <taxon>Pseudomonadati</taxon>
        <taxon>Myxococcota</taxon>
        <taxon>Polyangia</taxon>
        <taxon>Polyangiales</taxon>
        <taxon>Polyangiaceae</taxon>
        <taxon>Sorangium</taxon>
    </lineage>
</organism>
<dbReference type="InterPro" id="IPR007069">
    <property type="entry name" value="Transposase_32"/>
</dbReference>
<keyword evidence="4" id="KW-1185">Reference proteome</keyword>
<protein>
    <submittedName>
        <fullName evidence="3">Transposase</fullName>
    </submittedName>
</protein>
<gene>
    <name evidence="3" type="ORF">POL72_17580</name>
</gene>
<dbReference type="Proteomes" id="UP001217485">
    <property type="component" value="Unassembled WGS sequence"/>
</dbReference>
<feature type="region of interest" description="Disordered" evidence="1">
    <location>
        <begin position="268"/>
        <end position="305"/>
    </location>
</feature>
<evidence type="ECO:0000259" key="2">
    <source>
        <dbReference type="Pfam" id="PF04986"/>
    </source>
</evidence>
<evidence type="ECO:0000313" key="4">
    <source>
        <dbReference type="Proteomes" id="UP001217485"/>
    </source>
</evidence>
<reference evidence="3 4" key="1">
    <citation type="submission" date="2023-01" db="EMBL/GenBank/DDBJ databases">
        <title>Minimal conservation of predation-associated metabolite biosynthetic gene clusters underscores biosynthetic potential of Myxococcota including descriptions for ten novel species: Archangium lansinium sp. nov., Myxococcus landrumus sp. nov., Nannocystis bai.</title>
        <authorList>
            <person name="Ahearne A."/>
            <person name="Stevens C."/>
            <person name="Dowd S."/>
        </authorList>
    </citation>
    <scope>NUCLEOTIDE SEQUENCE [LARGE SCALE GENOMIC DNA]</scope>
    <source>
        <strain evidence="3 4">WIWO2</strain>
    </source>
</reference>
<feature type="domain" description="Transposase IS801/IS1294" evidence="2">
    <location>
        <begin position="45"/>
        <end position="260"/>
    </location>
</feature>
<accession>A0ABT5BZH0</accession>
<evidence type="ECO:0000313" key="3">
    <source>
        <dbReference type="EMBL" id="MDC0679560.1"/>
    </source>
</evidence>
<dbReference type="Pfam" id="PF04986">
    <property type="entry name" value="Y2_Tnp"/>
    <property type="match status" value="1"/>
</dbReference>
<feature type="compositionally biased region" description="Pro residues" evidence="1">
    <location>
        <begin position="288"/>
        <end position="305"/>
    </location>
</feature>
<dbReference type="EMBL" id="JAQNDK010000002">
    <property type="protein sequence ID" value="MDC0679560.1"/>
    <property type="molecule type" value="Genomic_DNA"/>
</dbReference>
<sequence length="416" mass="46127">MSLPFELRALAAKRSDVLAAMERIFAEEIARVTTRLASIAGARTGSVGFPQRFGSSLNVHVHFHTLAIDGVFEKTAMGVRFRDAPPPSKDDVSEVARRVRERALLWLRRRGYLDERAAEERSNETIEPSALDACTQLALAGGAYLARPFEHKDSPDAAFERRERRFSAACDGFDVHCAVRIAADDDQGRERLVRYCSRPTFALDRIELLPDGRIAYLLKTPRRGRTHRVMSPMEFMARLAALIPPPKIPLVRYHGVFAPRSSWRSLVTPKPPARAAKSEPCAGHAPLPAAPAPASPAPASPCPPPALSARSLAHAEPTVRVEPTLISVLHWGRLLEGELFATSRYVEWAVLMKRSFGFDALRCPRCERRMRVLSTITDSAVVRRILDHLNLPSQPRTAAPARDPTWEPMAFGFDAA</sequence>
<dbReference type="RefSeq" id="WP_272096552.1">
    <property type="nucleotide sequence ID" value="NZ_JAQNDK010000002.1"/>
</dbReference>
<evidence type="ECO:0000256" key="1">
    <source>
        <dbReference type="SAM" id="MobiDB-lite"/>
    </source>
</evidence>
<proteinExistence type="predicted"/>
<comment type="caution">
    <text evidence="3">The sequence shown here is derived from an EMBL/GenBank/DDBJ whole genome shotgun (WGS) entry which is preliminary data.</text>
</comment>
<name>A0ABT5BZH0_9BACT</name>